<dbReference type="PROSITE" id="PS51257">
    <property type="entry name" value="PROKAR_LIPOPROTEIN"/>
    <property type="match status" value="1"/>
</dbReference>
<dbReference type="AlphaFoldDB" id="A0AAC9W8N6"/>
<reference evidence="2 3" key="1">
    <citation type="journal article" date="2017" name="BMC Genomics">
        <title>Comparative and functional genomics of the Lactococcus lactis taxon; insights into evolution and niche adaptation.</title>
        <authorList>
            <person name="Kelleher P."/>
            <person name="Bottacini F."/>
            <person name="Mahony J."/>
            <person name="Kilcawley K.N."/>
            <person name="van Sinderen D."/>
        </authorList>
    </citation>
    <scope>NUCLEOTIDE SEQUENCE [LARGE SCALE GENOMIC DNA]</scope>
    <source>
        <strain evidence="2 3">UC11</strain>
    </source>
</reference>
<feature type="signal peptide" evidence="1">
    <location>
        <begin position="1"/>
        <end position="20"/>
    </location>
</feature>
<dbReference type="EMBL" id="CP015904">
    <property type="protein sequence ID" value="ARE13503.1"/>
    <property type="molecule type" value="Genomic_DNA"/>
</dbReference>
<sequence length="207" mass="22879">MKVKKILLGTFALGGVLLLAACQDVGMTSKAIEEKVDGLSMTVKTYDENSQVIDTVSGKSLMIDRDTRFDSTDSEGTSKNDSSVVDITIGKSEMIHVGSSMIIQEQGLTDIFNQYAKTVNITSEDTRGLPFMNKLINRYKDSFEGKKRVILIRSQNGTPLATFAGNKVTPYSTDVPKSTALLIDDHLLLIYRCDYTIYDKDLLESNN</sequence>
<evidence type="ECO:0008006" key="4">
    <source>
        <dbReference type="Google" id="ProtNLM"/>
    </source>
</evidence>
<dbReference type="Proteomes" id="UP000192067">
    <property type="component" value="Chromosome"/>
</dbReference>
<organism evidence="2 3">
    <name type="scientific">Lactococcus lactis subsp. lactis</name>
    <name type="common">Streptococcus lactis</name>
    <dbReference type="NCBI Taxonomy" id="1360"/>
    <lineage>
        <taxon>Bacteria</taxon>
        <taxon>Bacillati</taxon>
        <taxon>Bacillota</taxon>
        <taxon>Bacilli</taxon>
        <taxon>Lactobacillales</taxon>
        <taxon>Streptococcaceae</taxon>
        <taxon>Lactococcus</taxon>
    </lineage>
</organism>
<gene>
    <name evidence="2" type="ORF">LLUC11_1170</name>
</gene>
<evidence type="ECO:0000313" key="2">
    <source>
        <dbReference type="EMBL" id="ARE13503.1"/>
    </source>
</evidence>
<keyword evidence="1" id="KW-0732">Signal</keyword>
<evidence type="ECO:0000256" key="1">
    <source>
        <dbReference type="SAM" id="SignalP"/>
    </source>
</evidence>
<dbReference type="InterPro" id="IPR032484">
    <property type="entry name" value="DUF5052"/>
</dbReference>
<accession>A0AAC9W8N6</accession>
<feature type="chain" id="PRO_5042142442" description="DUF5052 family protein" evidence="1">
    <location>
        <begin position="21"/>
        <end position="207"/>
    </location>
</feature>
<dbReference type="RefSeq" id="WP_081199689.1">
    <property type="nucleotide sequence ID" value="NZ_CP015903.2"/>
</dbReference>
<dbReference type="Pfam" id="PF16475">
    <property type="entry name" value="DUF5052"/>
    <property type="match status" value="1"/>
</dbReference>
<name>A0AAC9W8N6_LACLL</name>
<evidence type="ECO:0000313" key="3">
    <source>
        <dbReference type="Proteomes" id="UP000192067"/>
    </source>
</evidence>
<protein>
    <recommendedName>
        <fullName evidence="4">DUF5052 family protein</fullName>
    </recommendedName>
</protein>
<proteinExistence type="predicted"/>